<comment type="cofactor">
    <cofactor evidence="9">
        <name>Mn(2+)</name>
        <dbReference type="ChEBI" id="CHEBI:29035"/>
    </cofactor>
    <text evidence="9">Binds 1 Mn(2+) ion per subunit.</text>
</comment>
<dbReference type="InterPro" id="IPR035078">
    <property type="entry name" value="PEP_carboxykinase_GTP_N"/>
</dbReference>
<comment type="catalytic activity">
    <reaction evidence="9">
        <text>oxaloacetate + GTP = phosphoenolpyruvate + GDP + CO2</text>
        <dbReference type="Rhea" id="RHEA:10388"/>
        <dbReference type="ChEBI" id="CHEBI:16452"/>
        <dbReference type="ChEBI" id="CHEBI:16526"/>
        <dbReference type="ChEBI" id="CHEBI:37565"/>
        <dbReference type="ChEBI" id="CHEBI:58189"/>
        <dbReference type="ChEBI" id="CHEBI:58702"/>
        <dbReference type="EC" id="4.1.1.32"/>
    </reaction>
</comment>
<keyword evidence="5 9" id="KW-0210">Decarboxylase</keyword>
<keyword evidence="14" id="KW-1185">Reference proteome</keyword>
<dbReference type="EC" id="4.1.1.32" evidence="9"/>
<dbReference type="Gene3D" id="3.40.449.10">
    <property type="entry name" value="Phosphoenolpyruvate Carboxykinase, domain 1"/>
    <property type="match status" value="1"/>
</dbReference>
<feature type="binding site" evidence="9">
    <location>
        <position position="242"/>
    </location>
    <ligand>
        <name>Mn(2+)</name>
        <dbReference type="ChEBI" id="CHEBI:29035"/>
    </ligand>
</feature>
<feature type="binding site" evidence="9">
    <location>
        <position position="383"/>
    </location>
    <ligand>
        <name>GTP</name>
        <dbReference type="ChEBI" id="CHEBI:37565"/>
    </ligand>
</feature>
<feature type="coiled-coil region" evidence="10">
    <location>
        <begin position="554"/>
        <end position="581"/>
    </location>
</feature>
<dbReference type="PANTHER" id="PTHR11561">
    <property type="entry name" value="PHOSPHOENOLPYRUVATE CARBOXYKINASE"/>
    <property type="match status" value="1"/>
</dbReference>
<feature type="binding site" evidence="9">
    <location>
        <begin position="381"/>
        <end position="383"/>
    </location>
    <ligand>
        <name>substrate</name>
    </ligand>
</feature>
<feature type="binding site" evidence="9">
    <location>
        <position position="222"/>
    </location>
    <ligand>
        <name>Mn(2+)</name>
        <dbReference type="ChEBI" id="CHEBI:29035"/>
    </ligand>
</feature>
<evidence type="ECO:0000256" key="6">
    <source>
        <dbReference type="ARBA" id="ARBA00023134"/>
    </source>
</evidence>
<dbReference type="InterPro" id="IPR035077">
    <property type="entry name" value="PEP_carboxykinase_GTP_C"/>
</dbReference>
<dbReference type="EMBL" id="WHOS01000020">
    <property type="protein sequence ID" value="NUB00946.1"/>
    <property type="molecule type" value="Genomic_DNA"/>
</dbReference>
<dbReference type="PANTHER" id="PTHR11561:SF0">
    <property type="entry name" value="PHOSPHOENOLPYRUVATE CARBOXYKINASE [GTP]-RELATED"/>
    <property type="match status" value="1"/>
</dbReference>
<keyword evidence="9" id="KW-0963">Cytoplasm</keyword>
<evidence type="ECO:0000256" key="7">
    <source>
        <dbReference type="ARBA" id="ARBA00023211"/>
    </source>
</evidence>
<evidence type="ECO:0000256" key="1">
    <source>
        <dbReference type="ARBA" id="ARBA00005796"/>
    </source>
</evidence>
<comment type="function">
    <text evidence="9">Catalyzes the conversion of oxaloacetate (OAA) to phosphoenolpyruvate (PEP), the rate-limiting step in the metabolic pathway that produces glucose from lactate and other precursors derived from the citric acid cycle.</text>
</comment>
<dbReference type="PIRSF" id="PIRSF001348">
    <property type="entry name" value="PEP_carboxykinase_GTP"/>
    <property type="match status" value="1"/>
</dbReference>
<dbReference type="CDD" id="cd00819">
    <property type="entry name" value="PEPCK_GTP"/>
    <property type="match status" value="1"/>
</dbReference>
<evidence type="ECO:0000256" key="9">
    <source>
        <dbReference type="HAMAP-Rule" id="MF_00452"/>
    </source>
</evidence>
<keyword evidence="2 9" id="KW-0312">Gluconeogenesis</keyword>
<keyword evidence="10" id="KW-0175">Coiled coil</keyword>
<protein>
    <recommendedName>
        <fullName evidence="9">Phosphoenolpyruvate carboxykinase [GTP]</fullName>
        <shortName evidence="9">PEP carboxykinase</shortName>
        <shortName evidence="9">PEPCK</shortName>
        <ecNumber evidence="9">4.1.1.32</ecNumber>
    </recommendedName>
    <alternativeName>
        <fullName evidence="9">GTP-dependent phosphoenolpyruvate carboxykinase</fullName>
        <shortName evidence="9">GTP-PEPCK</shortName>
    </alternativeName>
</protein>
<dbReference type="RefSeq" id="WP_174472053.1">
    <property type="nucleotide sequence ID" value="NZ_JAGINN010000005.1"/>
</dbReference>
<dbReference type="PROSITE" id="PS00505">
    <property type="entry name" value="PEPCK_GTP"/>
    <property type="match status" value="1"/>
</dbReference>
<feature type="binding site" evidence="9">
    <location>
        <position position="291"/>
    </location>
    <ligand>
        <name>Mn(2+)</name>
        <dbReference type="ChEBI" id="CHEBI:29035"/>
    </ligand>
</feature>
<dbReference type="Pfam" id="PF17297">
    <property type="entry name" value="PEPCK_N"/>
    <property type="match status" value="1"/>
</dbReference>
<evidence type="ECO:0000256" key="8">
    <source>
        <dbReference type="ARBA" id="ARBA00023239"/>
    </source>
</evidence>
<dbReference type="Proteomes" id="UP000605086">
    <property type="component" value="Unassembled WGS sequence"/>
</dbReference>
<comment type="subcellular location">
    <subcellularLocation>
        <location evidence="9">Cytoplasm</location>
    </subcellularLocation>
</comment>
<evidence type="ECO:0000256" key="2">
    <source>
        <dbReference type="ARBA" id="ARBA00022432"/>
    </source>
</evidence>
<evidence type="ECO:0000313" key="14">
    <source>
        <dbReference type="Proteomes" id="UP000605086"/>
    </source>
</evidence>
<dbReference type="Gene3D" id="2.170.8.10">
    <property type="entry name" value="Phosphoenolpyruvate Carboxykinase, domain 2"/>
    <property type="match status" value="1"/>
</dbReference>
<comment type="pathway">
    <text evidence="9">Carbohydrate biosynthesis; gluconeogenesis.</text>
</comment>
<keyword evidence="7 9" id="KW-0464">Manganese</keyword>
<comment type="similarity">
    <text evidence="1 9">Belongs to the phosphoenolpyruvate carboxykinase [GTP] family.</text>
</comment>
<keyword evidence="4 9" id="KW-0547">Nucleotide-binding</keyword>
<feature type="binding site" evidence="9">
    <location>
        <begin position="506"/>
        <end position="509"/>
    </location>
    <ligand>
        <name>GTP</name>
        <dbReference type="ChEBI" id="CHEBI:37565"/>
    </ligand>
</feature>
<comment type="subunit">
    <text evidence="9">Monomer.</text>
</comment>
<proteinExistence type="inferred from homology"/>
<sequence>MTGNTRTRNKKLLAWVEEIALKCKPERVHWCDGSQEEYDRLCNEMVEAGTFIRLNEAKRRNSFLCRSDPGDVARVEDSTYICSKTREEAGPTNNWMDPAEMKAKLDGLFEGCMRGRTMYVVPFSMGPLGSDISHIGVQISDSPYVAVNMRMMTRMGQKVLDILGDGDFVPCLHSIGAPLEPGQPDVAWPCNADNKYIVHFPDEHRIVSYGSGYGGNALLGKKCFALRIASAMGREQGWLAEHMLILGVESPAGEKTYVGAAFPSACGKTNFAMLVPPKEFEGWKVRTIGDDIAWIKPQPDGTLRAINPEAGFFGVAPGTSVKSNPNALKTLDHNVIFTNVALTDDGDVWWEGLTDEAPAHLIDWQGKDWTPGSGRPAAHPNSRFTAPAAQCPSIDPAWEDPAGVPISAFIFGGRLSKTFPLVFEAYNWREGVYWAATMGSEATAAAVGQAAIRRDPFAMLPFCGYNMADYWNHWLSMEGKVESLPRIYRVNWFRKDENGKFVWPGFGDNMRVLKWIVDRVRGRATDVAESPFGYSPRYQDLNWSGLSFPADKFAKIMDIDRKEAEAEAKDQEELFNRFGDRLPEEIEQQRVNVLKRLENSPDVWRIG</sequence>
<feature type="domain" description="Phosphoenolpyruvate carboxykinase C-terminal P-loop" evidence="11">
    <location>
        <begin position="238"/>
        <end position="593"/>
    </location>
</feature>
<evidence type="ECO:0000256" key="5">
    <source>
        <dbReference type="ARBA" id="ARBA00022793"/>
    </source>
</evidence>
<dbReference type="InterPro" id="IPR008209">
    <property type="entry name" value="PEP_carboxykinase_GTP"/>
</dbReference>
<evidence type="ECO:0000259" key="12">
    <source>
        <dbReference type="Pfam" id="PF17297"/>
    </source>
</evidence>
<dbReference type="InterPro" id="IPR018091">
    <property type="entry name" value="PEP_carboxykin_GTP_CS"/>
</dbReference>
<keyword evidence="8 9" id="KW-0456">Lyase</keyword>
<keyword evidence="6 9" id="KW-0342">GTP-binding</keyword>
<feature type="binding site" evidence="9">
    <location>
        <position position="414"/>
    </location>
    <ligand>
        <name>GTP</name>
        <dbReference type="ChEBI" id="CHEBI:37565"/>
    </ligand>
</feature>
<feature type="binding site" evidence="9">
    <location>
        <position position="264"/>
    </location>
    <ligand>
        <name>substrate</name>
    </ligand>
</feature>
<feature type="binding site" evidence="9">
    <location>
        <position position="74"/>
    </location>
    <ligand>
        <name>substrate</name>
    </ligand>
</feature>
<dbReference type="NCBIfam" id="NF003253">
    <property type="entry name" value="PRK04210.1"/>
    <property type="match status" value="1"/>
</dbReference>
<dbReference type="HAMAP" id="MF_00452">
    <property type="entry name" value="PEPCK_GTP"/>
    <property type="match status" value="1"/>
</dbReference>
<evidence type="ECO:0000256" key="3">
    <source>
        <dbReference type="ARBA" id="ARBA00022723"/>
    </source>
</evidence>
<dbReference type="InterPro" id="IPR013035">
    <property type="entry name" value="PEP_carboxykinase_C"/>
</dbReference>
<comment type="caution">
    <text evidence="13">The sequence shown here is derived from an EMBL/GenBank/DDBJ whole genome shotgun (WGS) entry which is preliminary data.</text>
</comment>
<feature type="domain" description="Phosphoenolpyruvate carboxykinase GTP-utilising N-terminal" evidence="12">
    <location>
        <begin position="15"/>
        <end position="234"/>
    </location>
</feature>
<feature type="active site" evidence="9">
    <location>
        <position position="266"/>
    </location>
</feature>
<keyword evidence="3 9" id="KW-0479">Metal-binding</keyword>
<accession>A0ABX2KEL5</accession>
<dbReference type="SUPFAM" id="SSF53795">
    <property type="entry name" value="PEP carboxykinase-like"/>
    <property type="match status" value="1"/>
</dbReference>
<dbReference type="Pfam" id="PF00821">
    <property type="entry name" value="PEPCK_GTP"/>
    <property type="match status" value="1"/>
</dbReference>
<evidence type="ECO:0000259" key="11">
    <source>
        <dbReference type="Pfam" id="PF00821"/>
    </source>
</evidence>
<organism evidence="13 14">
    <name type="scientific">Azospirillum melinis</name>
    <dbReference type="NCBI Taxonomy" id="328839"/>
    <lineage>
        <taxon>Bacteria</taxon>
        <taxon>Pseudomonadati</taxon>
        <taxon>Pseudomonadota</taxon>
        <taxon>Alphaproteobacteria</taxon>
        <taxon>Rhodospirillales</taxon>
        <taxon>Azospirillaceae</taxon>
        <taxon>Azospirillum</taxon>
    </lineage>
</organism>
<name>A0ABX2KEL5_9PROT</name>
<feature type="binding site" evidence="9">
    <location>
        <begin position="213"/>
        <end position="215"/>
    </location>
    <ligand>
        <name>substrate</name>
    </ligand>
</feature>
<reference evidence="13 14" key="1">
    <citation type="submission" date="2019-10" db="EMBL/GenBank/DDBJ databases">
        <title>Genome sequence of Azospirillum melinis.</title>
        <authorList>
            <person name="Ambrosini A."/>
            <person name="Sant'Anna F.H."/>
            <person name="Cassan F.D."/>
            <person name="Souza E.M."/>
            <person name="Passaglia L.M.P."/>
        </authorList>
    </citation>
    <scope>NUCLEOTIDE SEQUENCE [LARGE SCALE GENOMIC DNA]</scope>
    <source>
        <strain evidence="13 14">TMCY0552</strain>
    </source>
</reference>
<evidence type="ECO:0000313" key="13">
    <source>
        <dbReference type="EMBL" id="NUB00946.1"/>
    </source>
</evidence>
<evidence type="ECO:0000256" key="4">
    <source>
        <dbReference type="ARBA" id="ARBA00022741"/>
    </source>
</evidence>
<feature type="binding site" evidence="9">
    <location>
        <begin position="265"/>
        <end position="270"/>
    </location>
    <ligand>
        <name>GTP</name>
        <dbReference type="ChEBI" id="CHEBI:37565"/>
    </ligand>
</feature>
<dbReference type="InterPro" id="IPR008210">
    <property type="entry name" value="PEP_carboxykinase_N"/>
</dbReference>
<dbReference type="Gene3D" id="3.90.228.20">
    <property type="match status" value="1"/>
</dbReference>
<evidence type="ECO:0000256" key="10">
    <source>
        <dbReference type="SAM" id="Coils"/>
    </source>
</evidence>
<dbReference type="GO" id="GO:0004613">
    <property type="term" value="F:phosphoenolpyruvate carboxykinase (GTP) activity"/>
    <property type="evidence" value="ECO:0007669"/>
    <property type="project" value="UniProtKB-EC"/>
</dbReference>
<gene>
    <name evidence="9" type="primary">pckG</name>
    <name evidence="13" type="ORF">GBZ48_16850</name>
</gene>
<dbReference type="SUPFAM" id="SSF68923">
    <property type="entry name" value="PEP carboxykinase N-terminal domain"/>
    <property type="match status" value="1"/>
</dbReference>